<dbReference type="PATRIC" id="fig|1434111.4.peg.1411"/>
<dbReference type="Pfam" id="PF01636">
    <property type="entry name" value="APH"/>
    <property type="match status" value="1"/>
</dbReference>
<dbReference type="OrthoDB" id="106212at2157"/>
<evidence type="ECO:0000313" key="2">
    <source>
        <dbReference type="EMBL" id="AKB74357.1"/>
    </source>
</evidence>
<dbReference type="KEGG" id="mls:MSLAZ_1096"/>
<protein>
    <recommendedName>
        <fullName evidence="1">Aminoglycoside phosphotransferase domain-containing protein</fullName>
    </recommendedName>
</protein>
<gene>
    <name evidence="2" type="ORF">MSLAZ_1096</name>
</gene>
<accession>A0A0E3S575</accession>
<sequence length="316" mass="37879">MASFEYVRTVKPGHVFRDWLIEVLGDRIQNKYCEVRIFKLSHASHRVCRYEFKGEGFSVIAKFFAIPTGMIKKYDSYALMNKEYEYLKKARKIIDVPEPIAINKDFCCVLVSKYVPGKSLFWYFEHGKEQKEKLELVADLLKKLHENTQTYYDKENEFSKFNYVLQHLKIDRHENEKYKRLLEKWRHSFLLDRENGCMTHNDTTPVNYIFHRGRPLLLDFELASRHGHFACDLGILCAELKHYFARKGSSQRAEPYIHHFLKHYSRDEEEFRQITRVIPFYMAYGLLRIAILKWNASYRNYLLREAKNCLKAVEKM</sequence>
<organism evidence="2 3">
    <name type="scientific">Methanosarcina lacustris Z-7289</name>
    <dbReference type="NCBI Taxonomy" id="1434111"/>
    <lineage>
        <taxon>Archaea</taxon>
        <taxon>Methanobacteriati</taxon>
        <taxon>Methanobacteriota</taxon>
        <taxon>Stenosarchaea group</taxon>
        <taxon>Methanomicrobia</taxon>
        <taxon>Methanosarcinales</taxon>
        <taxon>Methanosarcinaceae</taxon>
        <taxon>Methanosarcina</taxon>
    </lineage>
</organism>
<evidence type="ECO:0000313" key="3">
    <source>
        <dbReference type="Proteomes" id="UP000033072"/>
    </source>
</evidence>
<dbReference type="SUPFAM" id="SSF56112">
    <property type="entry name" value="Protein kinase-like (PK-like)"/>
    <property type="match status" value="1"/>
</dbReference>
<feature type="domain" description="Aminoglycoside phosphotransferase" evidence="1">
    <location>
        <begin position="58"/>
        <end position="265"/>
    </location>
</feature>
<name>A0A0E3S575_9EURY</name>
<dbReference type="InterPro" id="IPR002575">
    <property type="entry name" value="Aminoglycoside_PTrfase"/>
</dbReference>
<dbReference type="Proteomes" id="UP000033072">
    <property type="component" value="Chromosome"/>
</dbReference>
<dbReference type="RefSeq" id="WP_048129043.1">
    <property type="nucleotide sequence ID" value="NZ_CP009515.1"/>
</dbReference>
<proteinExistence type="predicted"/>
<dbReference type="EMBL" id="CP009515">
    <property type="protein sequence ID" value="AKB74357.1"/>
    <property type="molecule type" value="Genomic_DNA"/>
</dbReference>
<dbReference type="HOGENOM" id="CLU_071272_0_0_2"/>
<dbReference type="AlphaFoldDB" id="A0A0E3S575"/>
<keyword evidence="3" id="KW-1185">Reference proteome</keyword>
<dbReference type="InterPro" id="IPR011009">
    <property type="entry name" value="Kinase-like_dom_sf"/>
</dbReference>
<reference evidence="2 3" key="1">
    <citation type="submission" date="2014-07" db="EMBL/GenBank/DDBJ databases">
        <title>Methanogenic archaea and the global carbon cycle.</title>
        <authorList>
            <person name="Henriksen J.R."/>
            <person name="Luke J."/>
            <person name="Reinhart S."/>
            <person name="Benedict M.N."/>
            <person name="Youngblut N.D."/>
            <person name="Metcalf M.E."/>
            <person name="Whitaker R.J."/>
            <person name="Metcalf W.W."/>
        </authorList>
    </citation>
    <scope>NUCLEOTIDE SEQUENCE [LARGE SCALE GENOMIC DNA]</scope>
    <source>
        <strain evidence="2 3">Z-7289</strain>
    </source>
</reference>
<dbReference type="GeneID" id="24805822"/>
<evidence type="ECO:0000259" key="1">
    <source>
        <dbReference type="Pfam" id="PF01636"/>
    </source>
</evidence>
<dbReference type="STRING" id="1434111.MSLAZ_1096"/>
<dbReference type="Gene3D" id="3.90.1200.10">
    <property type="match status" value="1"/>
</dbReference>